<protein>
    <recommendedName>
        <fullName evidence="3">Lipocalin-like protein</fullName>
    </recommendedName>
</protein>
<evidence type="ECO:0000313" key="1">
    <source>
        <dbReference type="EMBL" id="RKE92174.1"/>
    </source>
</evidence>
<keyword evidence="2" id="KW-1185">Reference proteome</keyword>
<dbReference type="EMBL" id="RAQJ01000004">
    <property type="protein sequence ID" value="RKE92174.1"/>
    <property type="molecule type" value="Genomic_DNA"/>
</dbReference>
<dbReference type="RefSeq" id="WP_120201652.1">
    <property type="nucleotide sequence ID" value="NZ_RAQJ01000004.1"/>
</dbReference>
<dbReference type="PROSITE" id="PS51257">
    <property type="entry name" value="PROKAR_LIPOPROTEIN"/>
    <property type="match status" value="1"/>
</dbReference>
<dbReference type="OrthoDB" id="1261513at2"/>
<comment type="caution">
    <text evidence="1">The sequence shown here is derived from an EMBL/GenBank/DDBJ whole genome shotgun (WGS) entry which is preliminary data.</text>
</comment>
<proteinExistence type="predicted"/>
<dbReference type="AlphaFoldDB" id="A0A420DGG0"/>
<accession>A0A420DGG0</accession>
<reference evidence="1 2" key="1">
    <citation type="submission" date="2018-09" db="EMBL/GenBank/DDBJ databases">
        <title>Genomic Encyclopedia of Archaeal and Bacterial Type Strains, Phase II (KMG-II): from individual species to whole genera.</title>
        <authorList>
            <person name="Goeker M."/>
        </authorList>
    </citation>
    <scope>NUCLEOTIDE SEQUENCE [LARGE SCALE GENOMIC DNA]</scope>
    <source>
        <strain evidence="1 2">DSM 26283</strain>
    </source>
</reference>
<evidence type="ECO:0000313" key="2">
    <source>
        <dbReference type="Proteomes" id="UP000284892"/>
    </source>
</evidence>
<name>A0A420DGG0_9FLAO</name>
<gene>
    <name evidence="1" type="ORF">BXY80_2090</name>
</gene>
<organism evidence="1 2">
    <name type="scientific">Ichthyenterobacterium magnum</name>
    <dbReference type="NCBI Taxonomy" id="1230530"/>
    <lineage>
        <taxon>Bacteria</taxon>
        <taxon>Pseudomonadati</taxon>
        <taxon>Bacteroidota</taxon>
        <taxon>Flavobacteriia</taxon>
        <taxon>Flavobacteriales</taxon>
        <taxon>Flavobacteriaceae</taxon>
        <taxon>Ichthyenterobacterium</taxon>
    </lineage>
</organism>
<dbReference type="Proteomes" id="UP000284892">
    <property type="component" value="Unassembled WGS sequence"/>
</dbReference>
<sequence>MKLKYILVSFLVITLTTSCNSKRIQHSKTKQLDKRLLGSWKGFEENQIIEGVQSTWIQHRFDDGKFILLAVYNGDCDIETGAEKGEWWIENNLFYELHYSSGLTDIYEYKVLDENTVRFTAKKMSFKTNAKVYQFTDSRLKE</sequence>
<evidence type="ECO:0008006" key="3">
    <source>
        <dbReference type="Google" id="ProtNLM"/>
    </source>
</evidence>